<dbReference type="Proteomes" id="UP000279259">
    <property type="component" value="Unassembled WGS sequence"/>
</dbReference>
<dbReference type="OrthoDB" id="10250730at2759"/>
<dbReference type="InterPro" id="IPR001279">
    <property type="entry name" value="Metallo-B-lactamas"/>
</dbReference>
<evidence type="ECO:0000256" key="5">
    <source>
        <dbReference type="ARBA" id="ARBA00022833"/>
    </source>
</evidence>
<evidence type="ECO:0000256" key="2">
    <source>
        <dbReference type="ARBA" id="ARBA00007749"/>
    </source>
</evidence>
<dbReference type="SUPFAM" id="SSF56281">
    <property type="entry name" value="Metallo-hydrolase/oxidoreductase"/>
    <property type="match status" value="1"/>
</dbReference>
<dbReference type="InterPro" id="IPR036866">
    <property type="entry name" value="RibonucZ/Hydroxyglut_hydro"/>
</dbReference>
<dbReference type="AlphaFoldDB" id="A0A427YSQ6"/>
<reference evidence="7 8" key="1">
    <citation type="submission" date="2018-11" db="EMBL/GenBank/DDBJ databases">
        <title>Genome sequence of Saitozyma podzolica DSM 27192.</title>
        <authorList>
            <person name="Aliyu H."/>
            <person name="Gorte O."/>
            <person name="Ochsenreither K."/>
        </authorList>
    </citation>
    <scope>NUCLEOTIDE SEQUENCE [LARGE SCALE GENOMIC DNA]</scope>
    <source>
        <strain evidence="7 8">DSM 27192</strain>
    </source>
</reference>
<protein>
    <recommendedName>
        <fullName evidence="6">Metallo-beta-lactamase domain-containing protein</fullName>
    </recommendedName>
</protein>
<gene>
    <name evidence="7" type="ORF">EHS25_006771</name>
</gene>
<dbReference type="STRING" id="1890683.A0A427YSQ6"/>
<dbReference type="CDD" id="cd07730">
    <property type="entry name" value="metallo-hydrolase-like_MBL-fold"/>
    <property type="match status" value="1"/>
</dbReference>
<comment type="cofactor">
    <cofactor evidence="1">
        <name>Zn(2+)</name>
        <dbReference type="ChEBI" id="CHEBI:29105"/>
    </cofactor>
</comment>
<comment type="similarity">
    <text evidence="2">Belongs to the metallo-beta-lactamase superfamily.</text>
</comment>
<keyword evidence="3" id="KW-0479">Metal-binding</keyword>
<accession>A0A427YSQ6</accession>
<dbReference type="PANTHER" id="PTHR42978">
    <property type="entry name" value="QUORUM-QUENCHING LACTONASE YTNP-RELATED-RELATED"/>
    <property type="match status" value="1"/>
</dbReference>
<keyword evidence="5" id="KW-0862">Zinc</keyword>
<name>A0A427YSQ6_9TREE</name>
<evidence type="ECO:0000256" key="3">
    <source>
        <dbReference type="ARBA" id="ARBA00022723"/>
    </source>
</evidence>
<dbReference type="InterPro" id="IPR051013">
    <property type="entry name" value="MBL_superfamily_lactonases"/>
</dbReference>
<feature type="domain" description="Metallo-beta-lactamase" evidence="6">
    <location>
        <begin position="62"/>
        <end position="288"/>
    </location>
</feature>
<evidence type="ECO:0000313" key="8">
    <source>
        <dbReference type="Proteomes" id="UP000279259"/>
    </source>
</evidence>
<dbReference type="GO" id="GO:0046872">
    <property type="term" value="F:metal ion binding"/>
    <property type="evidence" value="ECO:0007669"/>
    <property type="project" value="UniProtKB-KW"/>
</dbReference>
<dbReference type="GO" id="GO:0016787">
    <property type="term" value="F:hydrolase activity"/>
    <property type="evidence" value="ECO:0007669"/>
    <property type="project" value="UniProtKB-KW"/>
</dbReference>
<organism evidence="7 8">
    <name type="scientific">Saitozyma podzolica</name>
    <dbReference type="NCBI Taxonomy" id="1890683"/>
    <lineage>
        <taxon>Eukaryota</taxon>
        <taxon>Fungi</taxon>
        <taxon>Dikarya</taxon>
        <taxon>Basidiomycota</taxon>
        <taxon>Agaricomycotina</taxon>
        <taxon>Tremellomycetes</taxon>
        <taxon>Tremellales</taxon>
        <taxon>Trimorphomycetaceae</taxon>
        <taxon>Saitozyma</taxon>
    </lineage>
</organism>
<proteinExistence type="inferred from homology"/>
<dbReference type="Pfam" id="PF00753">
    <property type="entry name" value="Lactamase_B"/>
    <property type="match status" value="1"/>
</dbReference>
<evidence type="ECO:0000256" key="4">
    <source>
        <dbReference type="ARBA" id="ARBA00022801"/>
    </source>
</evidence>
<evidence type="ECO:0000313" key="7">
    <source>
        <dbReference type="EMBL" id="RSH94117.1"/>
    </source>
</evidence>
<dbReference type="PANTHER" id="PTHR42978:SF2">
    <property type="entry name" value="102 KBASES UNSTABLE REGION: FROM 1 TO 119443"/>
    <property type="match status" value="1"/>
</dbReference>
<evidence type="ECO:0000256" key="1">
    <source>
        <dbReference type="ARBA" id="ARBA00001947"/>
    </source>
</evidence>
<sequence length="354" mass="38894">MGDVEDIHGLKDLRVPPTSSVRWTPIPLGTAACKVTVLRTGKITMPLGMLLRMQTTDKIEIPVFTFLIEHHSGRRVVFDLGLKANLEDYPPVVQQAFGRNPTIPPRKELAELVEELVEELAPLESVEAVVLSHTHWDHIGNINAFPKSTKLIIGPGVIASRLPGYPKDADANLNDDDIPIDSGRVVQELGPGDPWQDVGAFKGVDYFGDGSFYILEAEGHMVGHIGALVRTTGSPRTYLLLAGDAAHLRAQYSCCTGHVHPPYQCGLFAAKNSFSPKVRARGGLLALHDDLPRAYTTMAKMGRMEEEPGVAVFLAHDIEWEKVLSADGAWESREVTGWYDKGWKQAVEAAREHK</sequence>
<dbReference type="EMBL" id="RSCD01000003">
    <property type="protein sequence ID" value="RSH94117.1"/>
    <property type="molecule type" value="Genomic_DNA"/>
</dbReference>
<keyword evidence="8" id="KW-1185">Reference proteome</keyword>
<dbReference type="SMART" id="SM00849">
    <property type="entry name" value="Lactamase_B"/>
    <property type="match status" value="1"/>
</dbReference>
<comment type="caution">
    <text evidence="7">The sequence shown here is derived from an EMBL/GenBank/DDBJ whole genome shotgun (WGS) entry which is preliminary data.</text>
</comment>
<keyword evidence="4" id="KW-0378">Hydrolase</keyword>
<evidence type="ECO:0000259" key="6">
    <source>
        <dbReference type="SMART" id="SM00849"/>
    </source>
</evidence>
<dbReference type="Gene3D" id="3.60.15.10">
    <property type="entry name" value="Ribonuclease Z/Hydroxyacylglutathione hydrolase-like"/>
    <property type="match status" value="1"/>
</dbReference>